<name>A0ABU4GAD7_9BACL</name>
<evidence type="ECO:0000313" key="1">
    <source>
        <dbReference type="EMBL" id="MDW0113913.1"/>
    </source>
</evidence>
<dbReference type="EMBL" id="JAUBDI010000011">
    <property type="protein sequence ID" value="MDW0113913.1"/>
    <property type="molecule type" value="Genomic_DNA"/>
</dbReference>
<gene>
    <name evidence="1" type="ORF">QT711_12010</name>
</gene>
<organism evidence="1 2">
    <name type="scientific">Sporosarcina saromensis</name>
    <dbReference type="NCBI Taxonomy" id="359365"/>
    <lineage>
        <taxon>Bacteria</taxon>
        <taxon>Bacillati</taxon>
        <taxon>Bacillota</taxon>
        <taxon>Bacilli</taxon>
        <taxon>Bacillales</taxon>
        <taxon>Caryophanaceae</taxon>
        <taxon>Sporosarcina</taxon>
    </lineage>
</organism>
<dbReference type="Gene3D" id="2.40.128.20">
    <property type="match status" value="1"/>
</dbReference>
<evidence type="ECO:0000313" key="2">
    <source>
        <dbReference type="Proteomes" id="UP001282284"/>
    </source>
</evidence>
<comment type="caution">
    <text evidence="1">The sequence shown here is derived from an EMBL/GenBank/DDBJ whole genome shotgun (WGS) entry which is preliminary data.</text>
</comment>
<dbReference type="SUPFAM" id="SSF50814">
    <property type="entry name" value="Lipocalins"/>
    <property type="match status" value="1"/>
</dbReference>
<reference evidence="1 2" key="1">
    <citation type="submission" date="2023-06" db="EMBL/GenBank/DDBJ databases">
        <title>Sporosarcina sp. nov., isolated from Korean traditional fermented seafood 'Jeotgal'.</title>
        <authorList>
            <person name="Yang A.I."/>
            <person name="Shin N.-R."/>
        </authorList>
    </citation>
    <scope>NUCLEOTIDE SEQUENCE [LARGE SCALE GENOMIC DNA]</scope>
    <source>
        <strain evidence="1 2">KCTC13119</strain>
    </source>
</reference>
<keyword evidence="2" id="KW-1185">Reference proteome</keyword>
<dbReference type="InterPro" id="IPR015231">
    <property type="entry name" value="DUF1934"/>
</dbReference>
<proteinExistence type="predicted"/>
<dbReference type="RefSeq" id="WP_317944581.1">
    <property type="nucleotide sequence ID" value="NZ_JAUBDI010000011.1"/>
</dbReference>
<protein>
    <submittedName>
        <fullName evidence="1">DUF1934 domain-containing protein</fullName>
    </submittedName>
</protein>
<dbReference type="Proteomes" id="UP001282284">
    <property type="component" value="Unassembled WGS sequence"/>
</dbReference>
<dbReference type="Pfam" id="PF09148">
    <property type="entry name" value="DUF1934"/>
    <property type="match status" value="1"/>
</dbReference>
<accession>A0ABU4GAD7</accession>
<dbReference type="InterPro" id="IPR012674">
    <property type="entry name" value="Calycin"/>
</dbReference>
<sequence length="141" mass="15553">MESIKDGQPVDVRLQSSIQHEGQVAEPHELTAAGILIKKAGKTYLQFEEGGHAEPVKTIVKLDKDDAFIMRKGAVQMRLPFTAGDIRPGTYGNGQVAFNLLVKTTKLEVTDRRFTAHYELHADGARLGTHELLITYTEGHA</sequence>